<dbReference type="RefSeq" id="WP_255972087.1">
    <property type="nucleotide sequence ID" value="NZ_JANFQF010000019.1"/>
</dbReference>
<comment type="similarity">
    <text evidence="1">Belongs to the AHA1 family.</text>
</comment>
<organism evidence="3 4">
    <name type="scientific">Rhodococcus tibetensis</name>
    <dbReference type="NCBI Taxonomy" id="2965064"/>
    <lineage>
        <taxon>Bacteria</taxon>
        <taxon>Bacillati</taxon>
        <taxon>Actinomycetota</taxon>
        <taxon>Actinomycetes</taxon>
        <taxon>Mycobacteriales</taxon>
        <taxon>Nocardiaceae</taxon>
        <taxon>Rhodococcus</taxon>
    </lineage>
</organism>
<proteinExistence type="inferred from homology"/>
<feature type="domain" description="Activator of Hsp90 ATPase homologue 1/2-like C-terminal" evidence="2">
    <location>
        <begin position="22"/>
        <end position="159"/>
    </location>
</feature>
<protein>
    <submittedName>
        <fullName evidence="3">SRPBCC domain-containing protein</fullName>
    </submittedName>
</protein>
<dbReference type="CDD" id="cd07814">
    <property type="entry name" value="SRPBCC_CalC_Aha1-like"/>
    <property type="match status" value="1"/>
</dbReference>
<comment type="caution">
    <text evidence="3">The sequence shown here is derived from an EMBL/GenBank/DDBJ whole genome shotgun (WGS) entry which is preliminary data.</text>
</comment>
<accession>A0ABT1QGW8</accession>
<dbReference type="Gene3D" id="3.30.530.20">
    <property type="match status" value="1"/>
</dbReference>
<dbReference type="Proteomes" id="UP001524501">
    <property type="component" value="Unassembled WGS sequence"/>
</dbReference>
<dbReference type="InterPro" id="IPR013538">
    <property type="entry name" value="ASHA1/2-like_C"/>
</dbReference>
<evidence type="ECO:0000313" key="4">
    <source>
        <dbReference type="Proteomes" id="UP001524501"/>
    </source>
</evidence>
<reference evidence="3 4" key="1">
    <citation type="submission" date="2022-07" db="EMBL/GenBank/DDBJ databases">
        <title>Degradation activity of malathion, p-nitrophenol and potential low-temperature adaptation strategy of Rhodococcus sp. FXJ9.536.</title>
        <authorList>
            <person name="Huang J."/>
            <person name="Huang Y."/>
        </authorList>
    </citation>
    <scope>NUCLEOTIDE SEQUENCE [LARGE SCALE GENOMIC DNA]</scope>
    <source>
        <strain evidence="3 4">FXJ9.536</strain>
    </source>
</reference>
<evidence type="ECO:0000259" key="2">
    <source>
        <dbReference type="Pfam" id="PF08327"/>
    </source>
</evidence>
<dbReference type="InterPro" id="IPR023393">
    <property type="entry name" value="START-like_dom_sf"/>
</dbReference>
<name>A0ABT1QGW8_9NOCA</name>
<dbReference type="Pfam" id="PF08327">
    <property type="entry name" value="AHSA1"/>
    <property type="match status" value="1"/>
</dbReference>
<gene>
    <name evidence="3" type="ORF">NOF53_20390</name>
</gene>
<dbReference type="EMBL" id="JANFQF010000019">
    <property type="protein sequence ID" value="MCQ4121496.1"/>
    <property type="molecule type" value="Genomic_DNA"/>
</dbReference>
<evidence type="ECO:0000256" key="1">
    <source>
        <dbReference type="ARBA" id="ARBA00006817"/>
    </source>
</evidence>
<sequence>MAVISTHKNAEALSLTIVAEFDATVERVWRIWEDPRQLERWWGPPTRPATFEIHEFVPGGKATYYMTGPEGEKSRGWWVFTAIEAPHRLAFDDGFADDNGDPVADMGTSHAVVTLETVDGRTRMTTVSTFDSAEQLEQVLEMGMEEGIKQAMGQIDALLAESAVG</sequence>
<keyword evidence="4" id="KW-1185">Reference proteome</keyword>
<dbReference type="SUPFAM" id="SSF55961">
    <property type="entry name" value="Bet v1-like"/>
    <property type="match status" value="1"/>
</dbReference>
<evidence type="ECO:0000313" key="3">
    <source>
        <dbReference type="EMBL" id="MCQ4121496.1"/>
    </source>
</evidence>